<reference evidence="1 2" key="1">
    <citation type="submission" date="2024-06" db="EMBL/GenBank/DDBJ databases">
        <authorList>
            <person name="Kaempfer P."/>
            <person name="Viver T."/>
        </authorList>
    </citation>
    <scope>NUCLEOTIDE SEQUENCE [LARGE SCALE GENOMIC DNA]</scope>
    <source>
        <strain evidence="1 2">ST-75</strain>
    </source>
</reference>
<comment type="caution">
    <text evidence="1">The sequence shown here is derived from an EMBL/GenBank/DDBJ whole genome shotgun (WGS) entry which is preliminary data.</text>
</comment>
<sequence length="117" mass="14042">MPLLKKHNIYLFKNKKGLIEVDSNNNRDLAIFIELLAKYKPELEDFLSTLNNALDNKFNLIEEWEWLQELGFQIYTGIIKQDMTFDVFMEDYYDLLETYPLIDIKEIVEEVLNLMEK</sequence>
<organism evidence="1 2">
    <name type="scientific">Flavobacterium rhizophilum</name>
    <dbReference type="NCBI Taxonomy" id="3163296"/>
    <lineage>
        <taxon>Bacteria</taxon>
        <taxon>Pseudomonadati</taxon>
        <taxon>Bacteroidota</taxon>
        <taxon>Flavobacteriia</taxon>
        <taxon>Flavobacteriales</taxon>
        <taxon>Flavobacteriaceae</taxon>
        <taxon>Flavobacterium</taxon>
    </lineage>
</organism>
<name>A0ABW8YBQ3_9FLAO</name>
<evidence type="ECO:0000313" key="1">
    <source>
        <dbReference type="EMBL" id="MFL9836917.1"/>
    </source>
</evidence>
<proteinExistence type="predicted"/>
<dbReference type="RefSeq" id="WP_408073944.1">
    <property type="nucleotide sequence ID" value="NZ_JBELQB010000003.1"/>
</dbReference>
<accession>A0ABW8YBQ3</accession>
<keyword evidence="2" id="KW-1185">Reference proteome</keyword>
<evidence type="ECO:0000313" key="2">
    <source>
        <dbReference type="Proteomes" id="UP001629059"/>
    </source>
</evidence>
<protein>
    <submittedName>
        <fullName evidence="1">Uncharacterized protein</fullName>
    </submittedName>
</protein>
<dbReference type="EMBL" id="JBELQB010000003">
    <property type="protein sequence ID" value="MFL9836917.1"/>
    <property type="molecule type" value="Genomic_DNA"/>
</dbReference>
<dbReference type="Proteomes" id="UP001629059">
    <property type="component" value="Unassembled WGS sequence"/>
</dbReference>
<gene>
    <name evidence="1" type="ORF">ABS768_05360</name>
</gene>